<dbReference type="InterPro" id="IPR001853">
    <property type="entry name" value="DSBA-like_thioredoxin_dom"/>
</dbReference>
<evidence type="ECO:0000313" key="3">
    <source>
        <dbReference type="Proteomes" id="UP000887320"/>
    </source>
</evidence>
<dbReference type="AlphaFoldDB" id="A0A8X8GKV1"/>
<protein>
    <submittedName>
        <fullName evidence="2">DsbA family oxidoreductase</fullName>
    </submittedName>
</protein>
<reference evidence="2" key="1">
    <citation type="submission" date="2021-07" db="EMBL/GenBank/DDBJ databases">
        <authorList>
            <person name="Fernandez M."/>
            <person name="Pereira P."/>
            <person name="Torres Tejerizo G.A."/>
            <person name="Gonzalez P."/>
            <person name="Agostini E."/>
        </authorList>
    </citation>
    <scope>NUCLEOTIDE SEQUENCE</scope>
    <source>
        <strain evidence="2">SFC 500-1A</strain>
    </source>
</reference>
<dbReference type="Proteomes" id="UP000887320">
    <property type="component" value="Unassembled WGS sequence"/>
</dbReference>
<dbReference type="SUPFAM" id="SSF52833">
    <property type="entry name" value="Thioredoxin-like"/>
    <property type="match status" value="1"/>
</dbReference>
<evidence type="ECO:0000259" key="1">
    <source>
        <dbReference type="Pfam" id="PF01323"/>
    </source>
</evidence>
<dbReference type="PANTHER" id="PTHR13887:SF41">
    <property type="entry name" value="THIOREDOXIN SUPERFAMILY PROTEIN"/>
    <property type="match status" value="1"/>
</dbReference>
<sequence length="217" mass="24496">MTRKMNIEVFFDFICPWCLIGKRHLQTAIQKLKQSDPDVVVNIQWRGVQLLPHIPLVGVPFDAFYLQRLGSSTAVRMRQTQVRQAAKAVNVDIDFDRIHRMPNTAMAHHFFANISKVYHSDQSERFLDALFTAYFHHSENIGEFATLQKIAMYCGFADEVVEDILAKPFVPFISADTGGKGVPYFVFDGSFAMAGAQPASALYQAMLDTLQTQGQMV</sequence>
<evidence type="ECO:0000313" key="2">
    <source>
        <dbReference type="EMBL" id="MCF0265702.1"/>
    </source>
</evidence>
<dbReference type="CDD" id="cd03024">
    <property type="entry name" value="DsbA_FrnE"/>
    <property type="match status" value="1"/>
</dbReference>
<comment type="caution">
    <text evidence="2">The sequence shown here is derived from an EMBL/GenBank/DDBJ whole genome shotgun (WGS) entry which is preliminary data.</text>
</comment>
<dbReference type="InterPro" id="IPR036249">
    <property type="entry name" value="Thioredoxin-like_sf"/>
</dbReference>
<dbReference type="RefSeq" id="WP_234623774.1">
    <property type="nucleotide sequence ID" value="NZ_JAHWXT010000005.1"/>
</dbReference>
<dbReference type="EMBL" id="JAHWXT010000005">
    <property type="protein sequence ID" value="MCF0265702.1"/>
    <property type="molecule type" value="Genomic_DNA"/>
</dbReference>
<dbReference type="PANTHER" id="PTHR13887">
    <property type="entry name" value="GLUTATHIONE S-TRANSFERASE KAPPA"/>
    <property type="match status" value="1"/>
</dbReference>
<name>A0A8X8GKV1_ACIGI</name>
<dbReference type="GO" id="GO:0016491">
    <property type="term" value="F:oxidoreductase activity"/>
    <property type="evidence" value="ECO:0007669"/>
    <property type="project" value="InterPro"/>
</dbReference>
<dbReference type="Pfam" id="PF01323">
    <property type="entry name" value="DSBA"/>
    <property type="match status" value="1"/>
</dbReference>
<accession>A0A8X8GKV1</accession>
<feature type="domain" description="DSBA-like thioredoxin" evidence="1">
    <location>
        <begin position="7"/>
        <end position="205"/>
    </location>
</feature>
<organism evidence="2 3">
    <name type="scientific">Acinetobacter guillouiae</name>
    <name type="common">Acinetobacter genomosp. 11</name>
    <dbReference type="NCBI Taxonomy" id="106649"/>
    <lineage>
        <taxon>Bacteria</taxon>
        <taxon>Pseudomonadati</taxon>
        <taxon>Pseudomonadota</taxon>
        <taxon>Gammaproteobacteria</taxon>
        <taxon>Moraxellales</taxon>
        <taxon>Moraxellaceae</taxon>
        <taxon>Acinetobacter</taxon>
    </lineage>
</organism>
<proteinExistence type="predicted"/>
<dbReference type="Gene3D" id="3.40.30.10">
    <property type="entry name" value="Glutaredoxin"/>
    <property type="match status" value="1"/>
</dbReference>
<gene>
    <name evidence="2" type="ORF">KW868_14740</name>
</gene>